<evidence type="ECO:0000313" key="2">
    <source>
        <dbReference type="Proteomes" id="UP000247810"/>
    </source>
</evidence>
<evidence type="ECO:0008006" key="3">
    <source>
        <dbReference type="Google" id="ProtNLM"/>
    </source>
</evidence>
<dbReference type="SUPFAM" id="SSF48576">
    <property type="entry name" value="Terpenoid synthases"/>
    <property type="match status" value="1"/>
</dbReference>
<dbReference type="VEuPathDB" id="FungiDB:BO71DRAFT_458234"/>
<dbReference type="EMBL" id="KZ825809">
    <property type="protein sequence ID" value="PYH98689.1"/>
    <property type="molecule type" value="Genomic_DNA"/>
</dbReference>
<dbReference type="OrthoDB" id="2998174at2759"/>
<sequence>MMAPNIDLFAFFSEERFSCLDYLSDSELDSFNRAHISERVCDILDLFFQVTKCTYLPFEKDALLRQELWKWAETELTRATSHDMESLRPVLEAAASFTESCYPLASRDMRLSMSQGTAFIVSLDSYLIHSNVKENLAQSQRRLSAGLKPLDEFSSAYSSFTKEVAHLYGSIDPLIGTLSAGGWGQHLEGWCLEEQMQQAYKHTQSGEGDFSQSLKICHVEDFPFYLRSITGVPIPYITGIFKPTTGLEVPYTLWMSCLPALKVFACLSNDLFSYPKELLDCEKFNYINIETKTKQDAGFKSQFVENSPWTVRDTLYETVTRAFQCVLAIDEAFLPRRPGTEANGSGNSINYEFQLAATLWSLFKQGYISWHIRCPRYRLDTLKSRFETCVQGG</sequence>
<dbReference type="STRING" id="1448320.A0A319DMR9"/>
<dbReference type="Proteomes" id="UP000247810">
    <property type="component" value="Unassembled WGS sequence"/>
</dbReference>
<dbReference type="AlphaFoldDB" id="A0A319DMR9"/>
<organism evidence="1 2">
    <name type="scientific">Aspergillus ellipticus CBS 707.79</name>
    <dbReference type="NCBI Taxonomy" id="1448320"/>
    <lineage>
        <taxon>Eukaryota</taxon>
        <taxon>Fungi</taxon>
        <taxon>Dikarya</taxon>
        <taxon>Ascomycota</taxon>
        <taxon>Pezizomycotina</taxon>
        <taxon>Eurotiomycetes</taxon>
        <taxon>Eurotiomycetidae</taxon>
        <taxon>Eurotiales</taxon>
        <taxon>Aspergillaceae</taxon>
        <taxon>Aspergillus</taxon>
        <taxon>Aspergillus subgen. Circumdati</taxon>
    </lineage>
</organism>
<gene>
    <name evidence="1" type="ORF">BO71DRAFT_458234</name>
</gene>
<evidence type="ECO:0000313" key="1">
    <source>
        <dbReference type="EMBL" id="PYH98689.1"/>
    </source>
</evidence>
<dbReference type="InterPro" id="IPR008949">
    <property type="entry name" value="Isoprenoid_synthase_dom_sf"/>
</dbReference>
<accession>A0A319DMR9</accession>
<name>A0A319DMR9_9EURO</name>
<keyword evidence="2" id="KW-1185">Reference proteome</keyword>
<protein>
    <recommendedName>
        <fullName evidence="3">Terpenoid synthase</fullName>
    </recommendedName>
</protein>
<dbReference type="Gene3D" id="1.10.600.10">
    <property type="entry name" value="Farnesyl Diphosphate Synthase"/>
    <property type="match status" value="1"/>
</dbReference>
<reference evidence="1 2" key="1">
    <citation type="submission" date="2018-02" db="EMBL/GenBank/DDBJ databases">
        <title>The genomes of Aspergillus section Nigri reveals drivers in fungal speciation.</title>
        <authorList>
            <consortium name="DOE Joint Genome Institute"/>
            <person name="Vesth T.C."/>
            <person name="Nybo J."/>
            <person name="Theobald S."/>
            <person name="Brandl J."/>
            <person name="Frisvad J.C."/>
            <person name="Nielsen K.F."/>
            <person name="Lyhne E.K."/>
            <person name="Kogle M.E."/>
            <person name="Kuo A."/>
            <person name="Riley R."/>
            <person name="Clum A."/>
            <person name="Nolan M."/>
            <person name="Lipzen A."/>
            <person name="Salamov A."/>
            <person name="Henrissat B."/>
            <person name="Wiebenga A."/>
            <person name="De vries R.P."/>
            <person name="Grigoriev I.V."/>
            <person name="Mortensen U.H."/>
            <person name="Andersen M.R."/>
            <person name="Baker S.E."/>
        </authorList>
    </citation>
    <scope>NUCLEOTIDE SEQUENCE [LARGE SCALE GENOMIC DNA]</scope>
    <source>
        <strain evidence="1 2">CBS 707.79</strain>
    </source>
</reference>
<proteinExistence type="predicted"/>